<proteinExistence type="predicted"/>
<dbReference type="Proteomes" id="UP000011295">
    <property type="component" value="Segment"/>
</dbReference>
<evidence type="ECO:0000313" key="1">
    <source>
        <dbReference type="EMBL" id="AGE60595.1"/>
    </source>
</evidence>
<dbReference type="RefSeq" id="YP_007517825.1">
    <property type="nucleotide sequence ID" value="NC_020483.1"/>
</dbReference>
<accession>M1IPQ5</accession>
<protein>
    <submittedName>
        <fullName evidence="1">Uncharacterized protein</fullName>
    </submittedName>
</protein>
<dbReference type="GeneID" id="14697548"/>
<reference evidence="1 2" key="1">
    <citation type="journal article" date="2013" name="Nature">
        <title>Abundant SAR11 viruses in the ocean.</title>
        <authorList>
            <person name="Zhao Y."/>
            <person name="Temperton B."/>
            <person name="Thrash J.C."/>
            <person name="Schwalbach M.S."/>
            <person name="Vergin K.L."/>
            <person name="Landry Z.C."/>
            <person name="Ellisman M."/>
            <person name="Deerinck T."/>
            <person name="Sullivan M.B."/>
            <person name="Giovannoni S.J."/>
        </authorList>
    </citation>
    <scope>NUCLEOTIDE SEQUENCE [LARGE SCALE GENOMIC DNA]</scope>
</reference>
<dbReference type="OrthoDB" id="38289at10239"/>
<name>M1IPQ5_9CAUD</name>
<dbReference type="KEGG" id="vg:14697548"/>
<organism evidence="1 2">
    <name type="scientific">Pelagibacter phage HTVC019P</name>
    <dbReference type="NCBI Taxonomy" id="1283079"/>
    <lineage>
        <taxon>Viruses</taxon>
        <taxon>Duplodnaviria</taxon>
        <taxon>Heunggongvirae</taxon>
        <taxon>Uroviricota</taxon>
        <taxon>Caudoviricetes</taxon>
        <taxon>Autographivirales</taxon>
        <taxon>Pelagivirus</taxon>
        <taxon>Pelagivirus HTVC019P</taxon>
    </lineage>
</organism>
<dbReference type="EMBL" id="KC465901">
    <property type="protein sequence ID" value="AGE60595.1"/>
    <property type="molecule type" value="Genomic_DNA"/>
</dbReference>
<evidence type="ECO:0000313" key="2">
    <source>
        <dbReference type="Proteomes" id="UP000011295"/>
    </source>
</evidence>
<keyword evidence="2" id="KW-1185">Reference proteome</keyword>
<sequence length="93" mass="10154">MKLPTINKKILDAPFVHCFWKDINSSAIWTSLKEAKASKVTICITAGWLLRADKDVHVIAGDVNFNDDGTLGDVGNVTTMPSVNVLKIKKVSV</sequence>